<name>A0A550CG99_9AGAR</name>
<dbReference type="OrthoDB" id="10409129at2759"/>
<sequence length="383" mass="43435">MSTSASPSLATLPPELLLLILEDIHLDNSDMAAFCRISKRSYDVGIRVLYAYPVTLSLSSMVKLLKTIIMVPKLAKYVFYFTFDKLDTDLDIPVIFPSFLKLAARALRCMSSLCDLEFQTLPGLIAILHDHKFLRLTRCSLSITRSATPFLEAHSRTIQHLVLTKNFCLRQPRTERRLERNITFTRLKYAKIPLRAASLILPGTSAATVCLYLPHRRLLPPDLPSLAALSNVPVTTLELTIQRWDKTILSAVVQHAPTIRHLKVLFARASSYETISEAVVVDVCECISRFANLKRLEMRSTIDGYASDWRHLLQDVYFDEPVQTVRRLHASCRTLESIHVGRGIIWELVGGVWKPRPIRADHSDNVGPAELYAWMERQMAIAN</sequence>
<dbReference type="AlphaFoldDB" id="A0A550CG99"/>
<evidence type="ECO:0008006" key="3">
    <source>
        <dbReference type="Google" id="ProtNLM"/>
    </source>
</evidence>
<accession>A0A550CG99</accession>
<gene>
    <name evidence="1" type="ORF">BD626DRAFT_261199</name>
</gene>
<organism evidence="1 2">
    <name type="scientific">Schizophyllum amplum</name>
    <dbReference type="NCBI Taxonomy" id="97359"/>
    <lineage>
        <taxon>Eukaryota</taxon>
        <taxon>Fungi</taxon>
        <taxon>Dikarya</taxon>
        <taxon>Basidiomycota</taxon>
        <taxon>Agaricomycotina</taxon>
        <taxon>Agaricomycetes</taxon>
        <taxon>Agaricomycetidae</taxon>
        <taxon>Agaricales</taxon>
        <taxon>Schizophyllaceae</taxon>
        <taxon>Schizophyllum</taxon>
    </lineage>
</organism>
<reference evidence="1 2" key="1">
    <citation type="journal article" date="2019" name="New Phytol.">
        <title>Comparative genomics reveals unique wood-decay strategies and fruiting body development in the Schizophyllaceae.</title>
        <authorList>
            <person name="Almasi E."/>
            <person name="Sahu N."/>
            <person name="Krizsan K."/>
            <person name="Balint B."/>
            <person name="Kovacs G.M."/>
            <person name="Kiss B."/>
            <person name="Cseklye J."/>
            <person name="Drula E."/>
            <person name="Henrissat B."/>
            <person name="Nagy I."/>
            <person name="Chovatia M."/>
            <person name="Adam C."/>
            <person name="LaButti K."/>
            <person name="Lipzen A."/>
            <person name="Riley R."/>
            <person name="Grigoriev I.V."/>
            <person name="Nagy L.G."/>
        </authorList>
    </citation>
    <scope>NUCLEOTIDE SEQUENCE [LARGE SCALE GENOMIC DNA]</scope>
    <source>
        <strain evidence="1 2">NL-1724</strain>
    </source>
</reference>
<evidence type="ECO:0000313" key="1">
    <source>
        <dbReference type="EMBL" id="TRM63829.1"/>
    </source>
</evidence>
<protein>
    <recommendedName>
        <fullName evidence="3">F-box domain-containing protein</fullName>
    </recommendedName>
</protein>
<proteinExistence type="predicted"/>
<keyword evidence="2" id="KW-1185">Reference proteome</keyword>
<comment type="caution">
    <text evidence="1">The sequence shown here is derived from an EMBL/GenBank/DDBJ whole genome shotgun (WGS) entry which is preliminary data.</text>
</comment>
<dbReference type="EMBL" id="VDMD01000008">
    <property type="protein sequence ID" value="TRM63829.1"/>
    <property type="molecule type" value="Genomic_DNA"/>
</dbReference>
<evidence type="ECO:0000313" key="2">
    <source>
        <dbReference type="Proteomes" id="UP000320762"/>
    </source>
</evidence>
<dbReference type="Proteomes" id="UP000320762">
    <property type="component" value="Unassembled WGS sequence"/>
</dbReference>